<dbReference type="Proteomes" id="UP001302367">
    <property type="component" value="Chromosome 2"/>
</dbReference>
<dbReference type="GeneID" id="90643886"/>
<dbReference type="RefSeq" id="XP_065458366.1">
    <property type="nucleotide sequence ID" value="XM_065602294.1"/>
</dbReference>
<organism evidence="2 3">
    <name type="scientific">Cercospora beticola</name>
    <name type="common">Sugarbeet leaf spot fungus</name>
    <dbReference type="NCBI Taxonomy" id="122368"/>
    <lineage>
        <taxon>Eukaryota</taxon>
        <taxon>Fungi</taxon>
        <taxon>Dikarya</taxon>
        <taxon>Ascomycota</taxon>
        <taxon>Pezizomycotina</taxon>
        <taxon>Dothideomycetes</taxon>
        <taxon>Dothideomycetidae</taxon>
        <taxon>Mycosphaerellales</taxon>
        <taxon>Mycosphaerellaceae</taxon>
        <taxon>Cercospora</taxon>
    </lineage>
</organism>
<feature type="region of interest" description="Disordered" evidence="1">
    <location>
        <begin position="1"/>
        <end position="33"/>
    </location>
</feature>
<keyword evidence="3" id="KW-1185">Reference proteome</keyword>
<evidence type="ECO:0000313" key="3">
    <source>
        <dbReference type="Proteomes" id="UP001302367"/>
    </source>
</evidence>
<feature type="compositionally biased region" description="Polar residues" evidence="1">
    <location>
        <begin position="1"/>
        <end position="11"/>
    </location>
</feature>
<evidence type="ECO:0000313" key="2">
    <source>
        <dbReference type="EMBL" id="WPA98103.1"/>
    </source>
</evidence>
<dbReference type="EMBL" id="CP134185">
    <property type="protein sequence ID" value="WPA98103.1"/>
    <property type="molecule type" value="Genomic_DNA"/>
</dbReference>
<accession>A0ABZ0NF02</accession>
<reference evidence="2 3" key="1">
    <citation type="submission" date="2023-09" db="EMBL/GenBank/DDBJ databases">
        <title>Complete-Gapless Cercospora beticola genome.</title>
        <authorList>
            <person name="Wyatt N.A."/>
            <person name="Spanner R.E."/>
            <person name="Bolton M.D."/>
        </authorList>
    </citation>
    <scope>NUCLEOTIDE SEQUENCE [LARGE SCALE GENOMIC DNA]</scope>
    <source>
        <strain evidence="2">Cb09-40</strain>
    </source>
</reference>
<name>A0ABZ0NF02_CERBT</name>
<protein>
    <submittedName>
        <fullName evidence="2">Uncharacterized protein</fullName>
    </submittedName>
</protein>
<sequence length="183" mass="21324">MPLFPSESQAQPIKGRRSKRVATQTDTRDHGATAAIELVQRANKLQTELRASDSKGQDEMLWGTSDLDHTDEEGLRFAGYRGQTFFEQLDRDTNGRAMEICVCKHKVSSEGEDVEAEDLMRCSVRDRMTGTVNGLWDLRRGEDVTRAREWLKEMKLERSRFDAREKQFQVARERFWRELHEED</sequence>
<evidence type="ECO:0000256" key="1">
    <source>
        <dbReference type="SAM" id="MobiDB-lite"/>
    </source>
</evidence>
<gene>
    <name evidence="2" type="ORF">RHO25_002714</name>
</gene>
<proteinExistence type="predicted"/>